<keyword evidence="1" id="KW-1133">Transmembrane helix</keyword>
<dbReference type="EMBL" id="CP147407">
    <property type="protein sequence ID" value="WXB96700.1"/>
    <property type="molecule type" value="Genomic_DNA"/>
</dbReference>
<keyword evidence="3" id="KW-1185">Reference proteome</keyword>
<evidence type="ECO:0008006" key="4">
    <source>
        <dbReference type="Google" id="ProtNLM"/>
    </source>
</evidence>
<dbReference type="Proteomes" id="UP001377337">
    <property type="component" value="Chromosome"/>
</dbReference>
<feature type="transmembrane region" description="Helical" evidence="1">
    <location>
        <begin position="21"/>
        <end position="41"/>
    </location>
</feature>
<evidence type="ECO:0000256" key="1">
    <source>
        <dbReference type="SAM" id="Phobius"/>
    </source>
</evidence>
<reference evidence="2 3" key="1">
    <citation type="submission" date="2024-02" db="EMBL/GenBank/DDBJ databases">
        <title>Seven novel Bacillus-like species.</title>
        <authorList>
            <person name="Liu G."/>
        </authorList>
    </citation>
    <scope>NUCLEOTIDE SEQUENCE [LARGE SCALE GENOMIC DNA]</scope>
    <source>
        <strain evidence="2 3">FJAT-52054</strain>
    </source>
</reference>
<evidence type="ECO:0000313" key="2">
    <source>
        <dbReference type="EMBL" id="WXB96700.1"/>
    </source>
</evidence>
<keyword evidence="1" id="KW-0472">Membrane</keyword>
<keyword evidence="1" id="KW-0812">Transmembrane</keyword>
<organism evidence="2 3">
    <name type="scientific">Metabacillus sediminis</name>
    <dbReference type="NCBI Taxonomy" id="3117746"/>
    <lineage>
        <taxon>Bacteria</taxon>
        <taxon>Bacillati</taxon>
        <taxon>Bacillota</taxon>
        <taxon>Bacilli</taxon>
        <taxon>Bacillales</taxon>
        <taxon>Bacillaceae</taxon>
        <taxon>Metabacillus</taxon>
    </lineage>
</organism>
<proteinExistence type="predicted"/>
<sequence length="44" mass="4949">MAHHWLTPEEAELKRQRKNKIISISIPLMAIILGALLTIIANSI</sequence>
<gene>
    <name evidence="2" type="ORF">WCV65_19545</name>
</gene>
<name>A0ABZ2NGD3_9BACI</name>
<dbReference type="RefSeq" id="WP_338778820.1">
    <property type="nucleotide sequence ID" value="NZ_CP147407.1"/>
</dbReference>
<protein>
    <recommendedName>
        <fullName evidence="4">ABC transporter permease</fullName>
    </recommendedName>
</protein>
<accession>A0ABZ2NGD3</accession>
<evidence type="ECO:0000313" key="3">
    <source>
        <dbReference type="Proteomes" id="UP001377337"/>
    </source>
</evidence>